<protein>
    <submittedName>
        <fullName evidence="2">Uncharacterized protein</fullName>
    </submittedName>
</protein>
<dbReference type="Proteomes" id="UP000322667">
    <property type="component" value="Chromosome A08"/>
</dbReference>
<proteinExistence type="predicted"/>
<dbReference type="AlphaFoldDB" id="A0A5D2PEU8"/>
<organism evidence="2 3">
    <name type="scientific">Gossypium tomentosum</name>
    <name type="common">Hawaiian cotton</name>
    <name type="synonym">Gossypium sandvicense</name>
    <dbReference type="NCBI Taxonomy" id="34277"/>
    <lineage>
        <taxon>Eukaryota</taxon>
        <taxon>Viridiplantae</taxon>
        <taxon>Streptophyta</taxon>
        <taxon>Embryophyta</taxon>
        <taxon>Tracheophyta</taxon>
        <taxon>Spermatophyta</taxon>
        <taxon>Magnoliopsida</taxon>
        <taxon>eudicotyledons</taxon>
        <taxon>Gunneridae</taxon>
        <taxon>Pentapetalae</taxon>
        <taxon>rosids</taxon>
        <taxon>malvids</taxon>
        <taxon>Malvales</taxon>
        <taxon>Malvaceae</taxon>
        <taxon>Malvoideae</taxon>
        <taxon>Gossypium</taxon>
    </lineage>
</organism>
<gene>
    <name evidence="2" type="ORF">ES332_A08G120900v1</name>
</gene>
<sequence length="146" mass="16538">MNIVSNSTANVSATINVISNNVDVLVVSSAATNYANNVNVVFVIALISMLFINFYAKHFLDISKNEAFDENNFKIWQEHIFSFLDMHGVAFTLTEKQSLDPIDKQLDLMIHVNKACRHKIILTLSNNFFTFIIHTMKTIGNKDIKV</sequence>
<evidence type="ECO:0000313" key="2">
    <source>
        <dbReference type="EMBL" id="TYI14446.1"/>
    </source>
</evidence>
<reference evidence="2 3" key="1">
    <citation type="submission" date="2019-07" db="EMBL/GenBank/DDBJ databases">
        <title>WGS assembly of Gossypium tomentosum.</title>
        <authorList>
            <person name="Chen Z.J."/>
            <person name="Sreedasyam A."/>
            <person name="Ando A."/>
            <person name="Song Q."/>
            <person name="De L."/>
            <person name="Hulse-Kemp A."/>
            <person name="Ding M."/>
            <person name="Ye W."/>
            <person name="Kirkbride R."/>
            <person name="Jenkins J."/>
            <person name="Plott C."/>
            <person name="Lovell J."/>
            <person name="Lin Y.-M."/>
            <person name="Vaughn R."/>
            <person name="Liu B."/>
            <person name="Li W."/>
            <person name="Simpson S."/>
            <person name="Scheffler B."/>
            <person name="Saski C."/>
            <person name="Grover C."/>
            <person name="Hu G."/>
            <person name="Conover J."/>
            <person name="Carlson J."/>
            <person name="Shu S."/>
            <person name="Boston L."/>
            <person name="Williams M."/>
            <person name="Peterson D."/>
            <person name="Mcgee K."/>
            <person name="Jones D."/>
            <person name="Wendel J."/>
            <person name="Stelly D."/>
            <person name="Grimwood J."/>
            <person name="Schmutz J."/>
        </authorList>
    </citation>
    <scope>NUCLEOTIDE SEQUENCE [LARGE SCALE GENOMIC DNA]</scope>
    <source>
        <strain evidence="2">7179.01</strain>
    </source>
</reference>
<evidence type="ECO:0000313" key="3">
    <source>
        <dbReference type="Proteomes" id="UP000322667"/>
    </source>
</evidence>
<dbReference type="EMBL" id="CM017617">
    <property type="protein sequence ID" value="TYI14446.1"/>
    <property type="molecule type" value="Genomic_DNA"/>
</dbReference>
<keyword evidence="1" id="KW-0472">Membrane</keyword>
<feature type="transmembrane region" description="Helical" evidence="1">
    <location>
        <begin position="38"/>
        <end position="56"/>
    </location>
</feature>
<evidence type="ECO:0000256" key="1">
    <source>
        <dbReference type="SAM" id="Phobius"/>
    </source>
</evidence>
<accession>A0A5D2PEU8</accession>
<keyword evidence="3" id="KW-1185">Reference proteome</keyword>
<keyword evidence="1" id="KW-1133">Transmembrane helix</keyword>
<name>A0A5D2PEU8_GOSTO</name>
<keyword evidence="1" id="KW-0812">Transmembrane</keyword>